<keyword evidence="4" id="KW-1185">Reference proteome</keyword>
<evidence type="ECO:0000313" key="4">
    <source>
        <dbReference type="Proteomes" id="UP000235672"/>
    </source>
</evidence>
<evidence type="ECO:0000256" key="2">
    <source>
        <dbReference type="SAM" id="Phobius"/>
    </source>
</evidence>
<proteinExistence type="predicted"/>
<keyword evidence="2" id="KW-0472">Membrane</keyword>
<feature type="region of interest" description="Disordered" evidence="1">
    <location>
        <begin position="59"/>
        <end position="85"/>
    </location>
</feature>
<dbReference type="Proteomes" id="UP000235672">
    <property type="component" value="Unassembled WGS sequence"/>
</dbReference>
<evidence type="ECO:0000313" key="3">
    <source>
        <dbReference type="EMBL" id="PMD26315.1"/>
    </source>
</evidence>
<name>A0A2J6QJ75_9HELO</name>
<keyword evidence="2" id="KW-0812">Transmembrane</keyword>
<keyword evidence="2" id="KW-1133">Transmembrane helix</keyword>
<organism evidence="3 4">
    <name type="scientific">Hyaloscypha hepaticicola</name>
    <dbReference type="NCBI Taxonomy" id="2082293"/>
    <lineage>
        <taxon>Eukaryota</taxon>
        <taxon>Fungi</taxon>
        <taxon>Dikarya</taxon>
        <taxon>Ascomycota</taxon>
        <taxon>Pezizomycotina</taxon>
        <taxon>Leotiomycetes</taxon>
        <taxon>Helotiales</taxon>
        <taxon>Hyaloscyphaceae</taxon>
        <taxon>Hyaloscypha</taxon>
    </lineage>
</organism>
<sequence>MTDSKGCSPEEDDLAFTKASMESNPASAYPVNHFIEHFAPPPNYSGGESYEVENLPLRSTGTAGATGNFRPSETPRATGAPAAAPEEPFNFSFYAPLKSKKRYWIALFAILLLVIAGLTALSGILAHKLSTQSKPQNITISVYNNISRYVLPNI</sequence>
<dbReference type="EMBL" id="KZ613468">
    <property type="protein sequence ID" value="PMD26315.1"/>
    <property type="molecule type" value="Genomic_DNA"/>
</dbReference>
<feature type="compositionally biased region" description="Polar residues" evidence="1">
    <location>
        <begin position="59"/>
        <end position="71"/>
    </location>
</feature>
<accession>A0A2J6QJ75</accession>
<gene>
    <name evidence="3" type="ORF">NA56DRAFT_654924</name>
</gene>
<feature type="transmembrane region" description="Helical" evidence="2">
    <location>
        <begin position="103"/>
        <end position="126"/>
    </location>
</feature>
<protein>
    <submittedName>
        <fullName evidence="3">Uncharacterized protein</fullName>
    </submittedName>
</protein>
<feature type="compositionally biased region" description="Low complexity" evidence="1">
    <location>
        <begin position="74"/>
        <end position="85"/>
    </location>
</feature>
<reference evidence="3 4" key="1">
    <citation type="submission" date="2016-05" db="EMBL/GenBank/DDBJ databases">
        <title>A degradative enzymes factory behind the ericoid mycorrhizal symbiosis.</title>
        <authorList>
            <consortium name="DOE Joint Genome Institute"/>
            <person name="Martino E."/>
            <person name="Morin E."/>
            <person name="Grelet G."/>
            <person name="Kuo A."/>
            <person name="Kohler A."/>
            <person name="Daghino S."/>
            <person name="Barry K."/>
            <person name="Choi C."/>
            <person name="Cichocki N."/>
            <person name="Clum A."/>
            <person name="Copeland A."/>
            <person name="Hainaut M."/>
            <person name="Haridas S."/>
            <person name="Labutti K."/>
            <person name="Lindquist E."/>
            <person name="Lipzen A."/>
            <person name="Khouja H.-R."/>
            <person name="Murat C."/>
            <person name="Ohm R."/>
            <person name="Olson A."/>
            <person name="Spatafora J."/>
            <person name="Veneault-Fourrey C."/>
            <person name="Henrissat B."/>
            <person name="Grigoriev I."/>
            <person name="Martin F."/>
            <person name="Perotto S."/>
        </authorList>
    </citation>
    <scope>NUCLEOTIDE SEQUENCE [LARGE SCALE GENOMIC DNA]</scope>
    <source>
        <strain evidence="3 4">UAMH 7357</strain>
    </source>
</reference>
<dbReference type="AlphaFoldDB" id="A0A2J6QJ75"/>
<evidence type="ECO:0000256" key="1">
    <source>
        <dbReference type="SAM" id="MobiDB-lite"/>
    </source>
</evidence>